<keyword evidence="10 11" id="KW-0119">Carbohydrate metabolism</keyword>
<dbReference type="InterPro" id="IPR026019">
    <property type="entry name" value="Ribul_P_3_epim"/>
</dbReference>
<evidence type="ECO:0000256" key="1">
    <source>
        <dbReference type="ARBA" id="ARBA00001782"/>
    </source>
</evidence>
<dbReference type="PIRSF" id="PIRSF001461">
    <property type="entry name" value="RPE"/>
    <property type="match status" value="1"/>
</dbReference>
<feature type="binding site" evidence="10">
    <location>
        <begin position="206"/>
        <end position="207"/>
    </location>
    <ligand>
        <name>substrate</name>
    </ligand>
</feature>
<dbReference type="GO" id="GO:0004750">
    <property type="term" value="F:D-ribulose-phosphate 3-epimerase activity"/>
    <property type="evidence" value="ECO:0007669"/>
    <property type="project" value="UniProtKB-EC"/>
</dbReference>
<protein>
    <recommendedName>
        <fullName evidence="7 10">Ribulose-phosphate 3-epimerase</fullName>
        <ecNumber evidence="7 10">5.1.3.1</ecNumber>
    </recommendedName>
</protein>
<feature type="binding site" evidence="10">
    <location>
        <position position="184"/>
    </location>
    <ligand>
        <name>a divalent metal cation</name>
        <dbReference type="ChEBI" id="CHEBI:60240"/>
    </ligand>
</feature>
<accession>A0ABS9ESQ3</accession>
<dbReference type="EMBL" id="JAKGUD010000008">
    <property type="protein sequence ID" value="MCF4142895.1"/>
    <property type="molecule type" value="Genomic_DNA"/>
</dbReference>
<dbReference type="InterPro" id="IPR011060">
    <property type="entry name" value="RibuloseP-bd_barrel"/>
</dbReference>
<feature type="binding site" evidence="10">
    <location>
        <begin position="184"/>
        <end position="186"/>
    </location>
    <ligand>
        <name>substrate</name>
    </ligand>
</feature>
<keyword evidence="8 10" id="KW-0479">Metal-binding</keyword>
<evidence type="ECO:0000256" key="10">
    <source>
        <dbReference type="HAMAP-Rule" id="MF_02227"/>
    </source>
</evidence>
<evidence type="ECO:0000256" key="8">
    <source>
        <dbReference type="ARBA" id="ARBA00022723"/>
    </source>
</evidence>
<dbReference type="HAMAP" id="MF_02227">
    <property type="entry name" value="RPE"/>
    <property type="match status" value="1"/>
</dbReference>
<name>A0ABS9ESQ3_9BACT</name>
<feature type="binding site" evidence="10">
    <location>
        <position position="75"/>
    </location>
    <ligand>
        <name>a divalent metal cation</name>
        <dbReference type="ChEBI" id="CHEBI:60240"/>
    </ligand>
</feature>
<evidence type="ECO:0000313" key="12">
    <source>
        <dbReference type="EMBL" id="MCF4142895.1"/>
    </source>
</evidence>
<dbReference type="SUPFAM" id="SSF51366">
    <property type="entry name" value="Ribulose-phoshate binding barrel"/>
    <property type="match status" value="1"/>
</dbReference>
<comment type="cofactor">
    <cofactor evidence="5">
        <name>Fe(2+)</name>
        <dbReference type="ChEBI" id="CHEBI:29033"/>
    </cofactor>
</comment>
<evidence type="ECO:0000256" key="11">
    <source>
        <dbReference type="PIRNR" id="PIRNR001461"/>
    </source>
</evidence>
<feature type="binding site" evidence="10">
    <location>
        <position position="17"/>
    </location>
    <ligand>
        <name>substrate</name>
    </ligand>
</feature>
<evidence type="ECO:0000313" key="13">
    <source>
        <dbReference type="Proteomes" id="UP001200430"/>
    </source>
</evidence>
<dbReference type="NCBIfam" id="TIGR01163">
    <property type="entry name" value="rpe"/>
    <property type="match status" value="1"/>
</dbReference>
<dbReference type="EC" id="5.1.3.1" evidence="7 10"/>
<feature type="active site" description="Proton acceptor" evidence="10">
    <location>
        <position position="43"/>
    </location>
</feature>
<dbReference type="PROSITE" id="PS01086">
    <property type="entry name" value="RIBUL_P_3_EPIMER_2"/>
    <property type="match status" value="1"/>
</dbReference>
<comment type="pathway">
    <text evidence="10">Carbohydrate degradation.</text>
</comment>
<evidence type="ECO:0000256" key="2">
    <source>
        <dbReference type="ARBA" id="ARBA00001936"/>
    </source>
</evidence>
<sequence>MARQISLNPEGLRIAPSLLSADPLSMSDSIASLNGTHDWLHVDVMDGHFVPNLSYGPALVGALRRAYPDEVLDVHLMVEPPESFIESFLDKDPDFLTVHVEATTHLHRVLSRIRERGARPGVVLNPGTPVGSLFPVLSMVDMVLVMSVNPGFGGQSFIPETLSKLVDLCRIRASRKLSFLIEIDGGVGAGNVSEIVRSGADVAVMGSAVFGTDDPGKTVEKIRKIALEGSKI</sequence>
<dbReference type="NCBIfam" id="NF004076">
    <property type="entry name" value="PRK05581.1-4"/>
    <property type="match status" value="1"/>
</dbReference>
<evidence type="ECO:0000256" key="9">
    <source>
        <dbReference type="ARBA" id="ARBA00023235"/>
    </source>
</evidence>
<evidence type="ECO:0000256" key="4">
    <source>
        <dbReference type="ARBA" id="ARBA00001947"/>
    </source>
</evidence>
<dbReference type="InterPro" id="IPR013785">
    <property type="entry name" value="Aldolase_TIM"/>
</dbReference>
<dbReference type="Gene3D" id="3.20.20.70">
    <property type="entry name" value="Aldolase class I"/>
    <property type="match status" value="1"/>
</dbReference>
<dbReference type="CDD" id="cd00429">
    <property type="entry name" value="RPE"/>
    <property type="match status" value="1"/>
</dbReference>
<comment type="cofactor">
    <cofactor evidence="3">
        <name>Co(2+)</name>
        <dbReference type="ChEBI" id="CHEBI:48828"/>
    </cofactor>
</comment>
<keyword evidence="13" id="KW-1185">Reference proteome</keyword>
<dbReference type="Proteomes" id="UP001200430">
    <property type="component" value="Unassembled WGS sequence"/>
</dbReference>
<comment type="catalytic activity">
    <reaction evidence="1 10 11">
        <text>D-ribulose 5-phosphate = D-xylulose 5-phosphate</text>
        <dbReference type="Rhea" id="RHEA:13677"/>
        <dbReference type="ChEBI" id="CHEBI:57737"/>
        <dbReference type="ChEBI" id="CHEBI:58121"/>
        <dbReference type="EC" id="5.1.3.1"/>
    </reaction>
</comment>
<dbReference type="PANTHER" id="PTHR11749">
    <property type="entry name" value="RIBULOSE-5-PHOSPHATE-3-EPIMERASE"/>
    <property type="match status" value="1"/>
</dbReference>
<comment type="cofactor">
    <cofactor evidence="4">
        <name>Zn(2+)</name>
        <dbReference type="ChEBI" id="CHEBI:29105"/>
    </cofactor>
</comment>
<proteinExistence type="inferred from homology"/>
<dbReference type="Pfam" id="PF00834">
    <property type="entry name" value="Ribul_P_3_epim"/>
    <property type="match status" value="1"/>
</dbReference>
<comment type="similarity">
    <text evidence="6 10 11">Belongs to the ribulose-phosphate 3-epimerase family.</text>
</comment>
<dbReference type="RefSeq" id="WP_236099611.1">
    <property type="nucleotide sequence ID" value="NZ_JAKGUD010000008.1"/>
</dbReference>
<comment type="function">
    <text evidence="10">Catalyzes the reversible epimerization of D-ribulose 5-phosphate to D-xylulose 5-phosphate.</text>
</comment>
<keyword evidence="9 10" id="KW-0413">Isomerase</keyword>
<feature type="binding site" evidence="10">
    <location>
        <position position="41"/>
    </location>
    <ligand>
        <name>a divalent metal cation</name>
        <dbReference type="ChEBI" id="CHEBI:60240"/>
    </ligand>
</feature>
<comment type="cofactor">
    <cofactor evidence="10">
        <name>a divalent metal cation</name>
        <dbReference type="ChEBI" id="CHEBI:60240"/>
    </cofactor>
    <text evidence="10">Binds 1 divalent metal cation per subunit.</text>
</comment>
<evidence type="ECO:0000256" key="7">
    <source>
        <dbReference type="ARBA" id="ARBA00013188"/>
    </source>
</evidence>
<gene>
    <name evidence="10 12" type="primary">rpe</name>
    <name evidence="12" type="ORF">L2W38_08690</name>
</gene>
<evidence type="ECO:0000256" key="5">
    <source>
        <dbReference type="ARBA" id="ARBA00001954"/>
    </source>
</evidence>
<feature type="binding site" evidence="10">
    <location>
        <begin position="151"/>
        <end position="154"/>
    </location>
    <ligand>
        <name>substrate</name>
    </ligand>
</feature>
<dbReference type="PROSITE" id="PS01085">
    <property type="entry name" value="RIBUL_P_3_EPIMER_1"/>
    <property type="match status" value="1"/>
</dbReference>
<evidence type="ECO:0000256" key="6">
    <source>
        <dbReference type="ARBA" id="ARBA00009541"/>
    </source>
</evidence>
<comment type="caution">
    <text evidence="12">The sequence shown here is derived from an EMBL/GenBank/DDBJ whole genome shotgun (WGS) entry which is preliminary data.</text>
</comment>
<dbReference type="InterPro" id="IPR000056">
    <property type="entry name" value="Ribul_P_3_epim-like"/>
</dbReference>
<feature type="binding site" evidence="10">
    <location>
        <position position="43"/>
    </location>
    <ligand>
        <name>a divalent metal cation</name>
        <dbReference type="ChEBI" id="CHEBI:60240"/>
    </ligand>
</feature>
<feature type="binding site" evidence="10">
    <location>
        <position position="75"/>
    </location>
    <ligand>
        <name>substrate</name>
    </ligand>
</feature>
<reference evidence="12 13" key="1">
    <citation type="submission" date="2022-01" db="EMBL/GenBank/DDBJ databases">
        <title>Dethiosulfovibrio faecalis sp. nov., a novel proteolytic, non-sulfur-reducing bacterium isolated from a marine aquaculture solid waste bioreactor.</title>
        <authorList>
            <person name="Grabowski S."/>
            <person name="Apolinario E."/>
            <person name="Schneider N."/>
            <person name="Marshall C.W."/>
            <person name="Sowers K.R."/>
        </authorList>
    </citation>
    <scope>NUCLEOTIDE SEQUENCE [LARGE SCALE GENOMIC DNA]</scope>
    <source>
        <strain evidence="12 13">DSM 12537</strain>
    </source>
</reference>
<feature type="active site" description="Proton donor" evidence="10">
    <location>
        <position position="184"/>
    </location>
</feature>
<organism evidence="12 13">
    <name type="scientific">Dethiosulfovibrio marinus</name>
    <dbReference type="NCBI Taxonomy" id="133532"/>
    <lineage>
        <taxon>Bacteria</taxon>
        <taxon>Thermotogati</taxon>
        <taxon>Synergistota</taxon>
        <taxon>Synergistia</taxon>
        <taxon>Synergistales</taxon>
        <taxon>Dethiosulfovibrionaceae</taxon>
        <taxon>Dethiosulfovibrio</taxon>
    </lineage>
</organism>
<evidence type="ECO:0000256" key="3">
    <source>
        <dbReference type="ARBA" id="ARBA00001941"/>
    </source>
</evidence>
<comment type="cofactor">
    <cofactor evidence="2">
        <name>Mn(2+)</name>
        <dbReference type="ChEBI" id="CHEBI:29035"/>
    </cofactor>
</comment>